<reference evidence="2 3" key="1">
    <citation type="journal article" date="2015" name="Antonie Van Leeuwenhoek">
        <title>Pseudooceanicola atlanticus gen. nov. sp. nov., isolated from surface seawater of the Atlantic Ocean and reclassification of Oceanicola batsensis, Oceanicola marinus, Oceanicola nitratireducens, Oceanicola nanhaiensis, Oceanicola antarcticus and Oceanicola flagellatus, as Pseudooceanicola batsensis comb. nov., Pseudooceanicola marinus comb. nov., Pseudooceanicola nitratireducens comb. nov., Pseudooceanicola nanhaiensis comb. nov., Pseudooceanicola antarcticus comb. nov., and Pseudooceanicola flagellatus comb. nov.</title>
        <authorList>
            <person name="Lai Q."/>
            <person name="Li G."/>
            <person name="Liu X."/>
            <person name="Du Y."/>
            <person name="Sun F."/>
            <person name="Shao Z."/>
        </authorList>
    </citation>
    <scope>NUCLEOTIDE SEQUENCE [LARGE SCALE GENOMIC DNA]</scope>
    <source>
        <strain evidence="2 3">22II-s11g</strain>
    </source>
</reference>
<feature type="signal peptide" evidence="1">
    <location>
        <begin position="1"/>
        <end position="22"/>
    </location>
</feature>
<keyword evidence="1" id="KW-0732">Signal</keyword>
<sequence length="164" mass="17675">MRKTIPLLLMTALVVASCGRVADSRFNPLNWFGRAESRAVSAGEANPLLPRRALTLRPAELDNRTPVAQITGLNVERLPGGAIVRVTAVSARQGAHNVGLKPVLDETVPADALRFLLVADQPGYPVGSEPTRRINAGVKLTDQDMAGIRRIEVQGAQNILTVRR</sequence>
<evidence type="ECO:0000313" key="2">
    <source>
        <dbReference type="EMBL" id="KGM47424.1"/>
    </source>
</evidence>
<accession>A0A0A0EAD5</accession>
<dbReference type="Proteomes" id="UP000030004">
    <property type="component" value="Unassembled WGS sequence"/>
</dbReference>
<dbReference type="STRING" id="1461694.ATO9_18695"/>
<dbReference type="RefSeq" id="WP_043752854.1">
    <property type="nucleotide sequence ID" value="NZ_AQQX01000011.1"/>
</dbReference>
<gene>
    <name evidence="2" type="ORF">ATO9_18695</name>
</gene>
<protein>
    <recommendedName>
        <fullName evidence="4">Lipoprotein</fullName>
    </recommendedName>
</protein>
<dbReference type="PROSITE" id="PS51257">
    <property type="entry name" value="PROKAR_LIPOPROTEIN"/>
    <property type="match status" value="1"/>
</dbReference>
<dbReference type="OrthoDB" id="7773807at2"/>
<proteinExistence type="predicted"/>
<dbReference type="EMBL" id="AQQX01000011">
    <property type="protein sequence ID" value="KGM47424.1"/>
    <property type="molecule type" value="Genomic_DNA"/>
</dbReference>
<dbReference type="AlphaFoldDB" id="A0A0A0EAD5"/>
<evidence type="ECO:0000313" key="3">
    <source>
        <dbReference type="Proteomes" id="UP000030004"/>
    </source>
</evidence>
<comment type="caution">
    <text evidence="2">The sequence shown here is derived from an EMBL/GenBank/DDBJ whole genome shotgun (WGS) entry which is preliminary data.</text>
</comment>
<evidence type="ECO:0000256" key="1">
    <source>
        <dbReference type="SAM" id="SignalP"/>
    </source>
</evidence>
<dbReference type="eggNOG" id="ENOG5032YYC">
    <property type="taxonomic scope" value="Bacteria"/>
</dbReference>
<keyword evidence="3" id="KW-1185">Reference proteome</keyword>
<feature type="chain" id="PRO_5001961848" description="Lipoprotein" evidence="1">
    <location>
        <begin position="23"/>
        <end position="164"/>
    </location>
</feature>
<organism evidence="2 3">
    <name type="scientific">Pseudooceanicola atlanticus</name>
    <dbReference type="NCBI Taxonomy" id="1461694"/>
    <lineage>
        <taxon>Bacteria</taxon>
        <taxon>Pseudomonadati</taxon>
        <taxon>Pseudomonadota</taxon>
        <taxon>Alphaproteobacteria</taxon>
        <taxon>Rhodobacterales</taxon>
        <taxon>Paracoccaceae</taxon>
        <taxon>Pseudooceanicola</taxon>
    </lineage>
</organism>
<evidence type="ECO:0008006" key="4">
    <source>
        <dbReference type="Google" id="ProtNLM"/>
    </source>
</evidence>
<name>A0A0A0EAD5_9RHOB</name>